<dbReference type="OrthoDB" id="9811406at2"/>
<evidence type="ECO:0000256" key="10">
    <source>
        <dbReference type="ARBA" id="ARBA00023136"/>
    </source>
</evidence>
<dbReference type="AlphaFoldDB" id="A0A1W1HZX0"/>
<feature type="transmembrane region" description="Helical" evidence="11">
    <location>
        <begin position="20"/>
        <end position="41"/>
    </location>
</feature>
<protein>
    <recommendedName>
        <fullName evidence="3">Sec translocon accessory complex subunit YajC</fullName>
    </recommendedName>
</protein>
<keyword evidence="9" id="KW-0811">Translocation</keyword>
<evidence type="ECO:0000256" key="1">
    <source>
        <dbReference type="ARBA" id="ARBA00004162"/>
    </source>
</evidence>
<evidence type="ECO:0000256" key="11">
    <source>
        <dbReference type="SAM" id="Phobius"/>
    </source>
</evidence>
<keyword evidence="5" id="KW-1003">Cell membrane</keyword>
<evidence type="ECO:0000256" key="5">
    <source>
        <dbReference type="ARBA" id="ARBA00022475"/>
    </source>
</evidence>
<evidence type="ECO:0000313" key="13">
    <source>
        <dbReference type="Proteomes" id="UP000192042"/>
    </source>
</evidence>
<dbReference type="Pfam" id="PF02699">
    <property type="entry name" value="YajC"/>
    <property type="match status" value="1"/>
</dbReference>
<sequence>MWMASVAWAQGTAGGGSGASTILSLVPFVLVFVIFYFLLVLPQQRKQKQQRAMMDALKKGDKVITSSGVWGVVANLGKDTVTLQIADNTKIKIQREHIARLRADDDEKES</sequence>
<keyword evidence="13" id="KW-1185">Reference proteome</keyword>
<dbReference type="PRINTS" id="PR01853">
    <property type="entry name" value="YAJCTRNLCASE"/>
</dbReference>
<dbReference type="GO" id="GO:0015031">
    <property type="term" value="P:protein transport"/>
    <property type="evidence" value="ECO:0007669"/>
    <property type="project" value="UniProtKB-KW"/>
</dbReference>
<dbReference type="NCBIfam" id="TIGR00739">
    <property type="entry name" value="yajC"/>
    <property type="match status" value="1"/>
</dbReference>
<dbReference type="GO" id="GO:0005886">
    <property type="term" value="C:plasma membrane"/>
    <property type="evidence" value="ECO:0007669"/>
    <property type="project" value="UniProtKB-SubCell"/>
</dbReference>
<evidence type="ECO:0000256" key="7">
    <source>
        <dbReference type="ARBA" id="ARBA00022927"/>
    </source>
</evidence>
<keyword evidence="4" id="KW-0813">Transport</keyword>
<dbReference type="SMART" id="SM01323">
    <property type="entry name" value="YajC"/>
    <property type="match status" value="1"/>
</dbReference>
<dbReference type="InterPro" id="IPR003849">
    <property type="entry name" value="Preprotein_translocase_YajC"/>
</dbReference>
<evidence type="ECO:0000256" key="2">
    <source>
        <dbReference type="ARBA" id="ARBA00006742"/>
    </source>
</evidence>
<keyword evidence="8 11" id="KW-1133">Transmembrane helix</keyword>
<dbReference type="STRING" id="1325564.NSJP_0123"/>
<dbReference type="KEGG" id="nja:NSJP_0123"/>
<evidence type="ECO:0000256" key="6">
    <source>
        <dbReference type="ARBA" id="ARBA00022692"/>
    </source>
</evidence>
<name>A0A1W1HZX0_9BACT</name>
<evidence type="ECO:0000313" key="12">
    <source>
        <dbReference type="EMBL" id="SLM46295.1"/>
    </source>
</evidence>
<evidence type="ECO:0000256" key="8">
    <source>
        <dbReference type="ARBA" id="ARBA00022989"/>
    </source>
</evidence>
<gene>
    <name evidence="12" type="primary">yajC</name>
    <name evidence="12" type="ORF">NSJP_0123</name>
</gene>
<keyword evidence="10 11" id="KW-0472">Membrane</keyword>
<evidence type="ECO:0000256" key="4">
    <source>
        <dbReference type="ARBA" id="ARBA00022448"/>
    </source>
</evidence>
<dbReference type="PANTHER" id="PTHR33909">
    <property type="entry name" value="SEC TRANSLOCON ACCESSORY COMPLEX SUBUNIT YAJC"/>
    <property type="match status" value="1"/>
</dbReference>
<accession>A0A1W1HZX0</accession>
<reference evidence="12 13" key="1">
    <citation type="submission" date="2017-03" db="EMBL/GenBank/DDBJ databases">
        <authorList>
            <person name="Afonso C.L."/>
            <person name="Miller P.J."/>
            <person name="Scott M.A."/>
            <person name="Spackman E."/>
            <person name="Goraichik I."/>
            <person name="Dimitrov K.M."/>
            <person name="Suarez D.L."/>
            <person name="Swayne D.E."/>
        </authorList>
    </citation>
    <scope>NUCLEOTIDE SEQUENCE [LARGE SCALE GENOMIC DNA]</scope>
    <source>
        <strain evidence="12">Genome sequencing of Nitrospira japonica strain NJ11</strain>
    </source>
</reference>
<dbReference type="EMBL" id="LT828648">
    <property type="protein sequence ID" value="SLM46295.1"/>
    <property type="molecule type" value="Genomic_DNA"/>
</dbReference>
<evidence type="ECO:0000256" key="3">
    <source>
        <dbReference type="ARBA" id="ARBA00014962"/>
    </source>
</evidence>
<comment type="similarity">
    <text evidence="2">Belongs to the YajC family.</text>
</comment>
<dbReference type="Proteomes" id="UP000192042">
    <property type="component" value="Chromosome I"/>
</dbReference>
<proteinExistence type="inferred from homology"/>
<evidence type="ECO:0000256" key="9">
    <source>
        <dbReference type="ARBA" id="ARBA00023010"/>
    </source>
</evidence>
<keyword evidence="6 11" id="KW-0812">Transmembrane</keyword>
<comment type="subcellular location">
    <subcellularLocation>
        <location evidence="1">Cell membrane</location>
        <topology evidence="1">Single-pass membrane protein</topology>
    </subcellularLocation>
</comment>
<keyword evidence="7" id="KW-0653">Protein transport</keyword>
<dbReference type="PANTHER" id="PTHR33909:SF1">
    <property type="entry name" value="SEC TRANSLOCON ACCESSORY COMPLEX SUBUNIT YAJC"/>
    <property type="match status" value="1"/>
</dbReference>
<organism evidence="12 13">
    <name type="scientific">Nitrospira japonica</name>
    <dbReference type="NCBI Taxonomy" id="1325564"/>
    <lineage>
        <taxon>Bacteria</taxon>
        <taxon>Pseudomonadati</taxon>
        <taxon>Nitrospirota</taxon>
        <taxon>Nitrospiria</taxon>
        <taxon>Nitrospirales</taxon>
        <taxon>Nitrospiraceae</taxon>
        <taxon>Nitrospira</taxon>
    </lineage>
</organism>
<dbReference type="RefSeq" id="WP_080885008.1">
    <property type="nucleotide sequence ID" value="NZ_LT828648.1"/>
</dbReference>